<dbReference type="EMBL" id="VSRR010069458">
    <property type="protein sequence ID" value="MPC85756.1"/>
    <property type="molecule type" value="Genomic_DNA"/>
</dbReference>
<sequence length="65" mass="6962">MLFTHTKRKVTYAAEESRPGAAGRAAPVTSGSRHSLAACSRLPRAESQSLTSPLLKLCQPYCLST</sequence>
<accession>A0A5B7IVP6</accession>
<feature type="region of interest" description="Disordered" evidence="1">
    <location>
        <begin position="1"/>
        <end position="29"/>
    </location>
</feature>
<proteinExistence type="predicted"/>
<evidence type="ECO:0000256" key="1">
    <source>
        <dbReference type="SAM" id="MobiDB-lite"/>
    </source>
</evidence>
<evidence type="ECO:0000313" key="3">
    <source>
        <dbReference type="Proteomes" id="UP000324222"/>
    </source>
</evidence>
<evidence type="ECO:0000313" key="2">
    <source>
        <dbReference type="EMBL" id="MPC85756.1"/>
    </source>
</evidence>
<feature type="compositionally biased region" description="Basic residues" evidence="1">
    <location>
        <begin position="1"/>
        <end position="10"/>
    </location>
</feature>
<gene>
    <name evidence="2" type="ORF">E2C01_080546</name>
</gene>
<protein>
    <submittedName>
        <fullName evidence="2">Uncharacterized protein</fullName>
    </submittedName>
</protein>
<reference evidence="2 3" key="1">
    <citation type="submission" date="2019-05" db="EMBL/GenBank/DDBJ databases">
        <title>Another draft genome of Portunus trituberculatus and its Hox gene families provides insights of decapod evolution.</title>
        <authorList>
            <person name="Jeong J.-H."/>
            <person name="Song I."/>
            <person name="Kim S."/>
            <person name="Choi T."/>
            <person name="Kim D."/>
            <person name="Ryu S."/>
            <person name="Kim W."/>
        </authorList>
    </citation>
    <scope>NUCLEOTIDE SEQUENCE [LARGE SCALE GENOMIC DNA]</scope>
    <source>
        <tissue evidence="2">Muscle</tissue>
    </source>
</reference>
<name>A0A5B7IVP6_PORTR</name>
<dbReference type="AlphaFoldDB" id="A0A5B7IVP6"/>
<organism evidence="2 3">
    <name type="scientific">Portunus trituberculatus</name>
    <name type="common">Swimming crab</name>
    <name type="synonym">Neptunus trituberculatus</name>
    <dbReference type="NCBI Taxonomy" id="210409"/>
    <lineage>
        <taxon>Eukaryota</taxon>
        <taxon>Metazoa</taxon>
        <taxon>Ecdysozoa</taxon>
        <taxon>Arthropoda</taxon>
        <taxon>Crustacea</taxon>
        <taxon>Multicrustacea</taxon>
        <taxon>Malacostraca</taxon>
        <taxon>Eumalacostraca</taxon>
        <taxon>Eucarida</taxon>
        <taxon>Decapoda</taxon>
        <taxon>Pleocyemata</taxon>
        <taxon>Brachyura</taxon>
        <taxon>Eubrachyura</taxon>
        <taxon>Portunoidea</taxon>
        <taxon>Portunidae</taxon>
        <taxon>Portuninae</taxon>
        <taxon>Portunus</taxon>
    </lineage>
</organism>
<comment type="caution">
    <text evidence="2">The sequence shown here is derived from an EMBL/GenBank/DDBJ whole genome shotgun (WGS) entry which is preliminary data.</text>
</comment>
<dbReference type="Proteomes" id="UP000324222">
    <property type="component" value="Unassembled WGS sequence"/>
</dbReference>
<keyword evidence="3" id="KW-1185">Reference proteome</keyword>